<dbReference type="Proteomes" id="UP000529783">
    <property type="component" value="Unassembled WGS sequence"/>
</dbReference>
<dbReference type="RefSeq" id="WP_179843129.1">
    <property type="nucleotide sequence ID" value="NZ_JACCBA010000001.1"/>
</dbReference>
<reference evidence="4 5" key="1">
    <citation type="submission" date="2020-07" db="EMBL/GenBank/DDBJ databases">
        <title>Sequencing the genomes of 1000 actinobacteria strains.</title>
        <authorList>
            <person name="Klenk H.-P."/>
        </authorList>
    </citation>
    <scope>NUCLEOTIDE SEQUENCE [LARGE SCALE GENOMIC DNA]</scope>
    <source>
        <strain evidence="4 5">DSM 40398</strain>
    </source>
</reference>
<dbReference type="NCBIfam" id="NF045660">
    <property type="entry name" value="DiMthArgaseDdahStm"/>
    <property type="match status" value="1"/>
</dbReference>
<feature type="active site" description="Nucleophile" evidence="3">
    <location>
        <position position="252"/>
    </location>
</feature>
<dbReference type="GO" id="GO:0016403">
    <property type="term" value="F:dimethylargininase activity"/>
    <property type="evidence" value="ECO:0007669"/>
    <property type="project" value="UniProtKB-EC"/>
</dbReference>
<evidence type="ECO:0000256" key="1">
    <source>
        <dbReference type="ARBA" id="ARBA00008532"/>
    </source>
</evidence>
<feature type="active site" description="Proton donor" evidence="3">
    <location>
        <position position="168"/>
    </location>
</feature>
<evidence type="ECO:0000256" key="2">
    <source>
        <dbReference type="ARBA" id="ARBA00022801"/>
    </source>
</evidence>
<dbReference type="GO" id="GO:0000052">
    <property type="term" value="P:citrulline metabolic process"/>
    <property type="evidence" value="ECO:0007669"/>
    <property type="project" value="TreeGrafter"/>
</dbReference>
<dbReference type="GO" id="GO:0006525">
    <property type="term" value="P:arginine metabolic process"/>
    <property type="evidence" value="ECO:0007669"/>
    <property type="project" value="TreeGrafter"/>
</dbReference>
<dbReference type="AlphaFoldDB" id="A0A7Y9EDS9"/>
<dbReference type="GO" id="GO:0045429">
    <property type="term" value="P:positive regulation of nitric oxide biosynthetic process"/>
    <property type="evidence" value="ECO:0007669"/>
    <property type="project" value="TreeGrafter"/>
</dbReference>
<dbReference type="Gene3D" id="3.75.10.10">
    <property type="entry name" value="L-arginine/glycine Amidinotransferase, Chain A"/>
    <property type="match status" value="1"/>
</dbReference>
<dbReference type="GO" id="GO:0016597">
    <property type="term" value="F:amino acid binding"/>
    <property type="evidence" value="ECO:0007669"/>
    <property type="project" value="TreeGrafter"/>
</dbReference>
<organism evidence="4 5">
    <name type="scientific">Actinomadura luteofluorescens</name>
    <dbReference type="NCBI Taxonomy" id="46163"/>
    <lineage>
        <taxon>Bacteria</taxon>
        <taxon>Bacillati</taxon>
        <taxon>Actinomycetota</taxon>
        <taxon>Actinomycetes</taxon>
        <taxon>Streptosporangiales</taxon>
        <taxon>Thermomonosporaceae</taxon>
        <taxon>Actinomadura</taxon>
    </lineage>
</organism>
<keyword evidence="5" id="KW-1185">Reference proteome</keyword>
<dbReference type="SUPFAM" id="SSF55909">
    <property type="entry name" value="Pentein"/>
    <property type="match status" value="1"/>
</dbReference>
<comment type="similarity">
    <text evidence="1">Belongs to the DDAH family.</text>
</comment>
<keyword evidence="2 4" id="KW-0378">Hydrolase</keyword>
<evidence type="ECO:0000256" key="3">
    <source>
        <dbReference type="PIRSR" id="PIRSR633199-1"/>
    </source>
</evidence>
<evidence type="ECO:0000313" key="4">
    <source>
        <dbReference type="EMBL" id="NYD45762.1"/>
    </source>
</evidence>
<dbReference type="PANTHER" id="PTHR12737:SF9">
    <property type="entry name" value="DIMETHYLARGININASE"/>
    <property type="match status" value="1"/>
</dbReference>
<evidence type="ECO:0000313" key="5">
    <source>
        <dbReference type="Proteomes" id="UP000529783"/>
    </source>
</evidence>
<protein>
    <submittedName>
        <fullName evidence="4">Dimethylargininase</fullName>
        <ecNumber evidence="4">3.5.3.18</ecNumber>
    </submittedName>
</protein>
<dbReference type="Pfam" id="PF19420">
    <property type="entry name" value="DDAH_eukar"/>
    <property type="match status" value="1"/>
</dbReference>
<dbReference type="PANTHER" id="PTHR12737">
    <property type="entry name" value="DIMETHYLARGININE DIMETHYLAMINOHYDROLASE"/>
    <property type="match status" value="1"/>
</dbReference>
<gene>
    <name evidence="4" type="ORF">BJY14_001745</name>
</gene>
<dbReference type="EMBL" id="JACCBA010000001">
    <property type="protein sequence ID" value="NYD45762.1"/>
    <property type="molecule type" value="Genomic_DNA"/>
</dbReference>
<comment type="caution">
    <text evidence="4">The sequence shown here is derived from an EMBL/GenBank/DDBJ whole genome shotgun (WGS) entry which is preliminary data.</text>
</comment>
<name>A0A7Y9EDS9_9ACTN</name>
<dbReference type="EC" id="3.5.3.18" evidence="4"/>
<dbReference type="InterPro" id="IPR033199">
    <property type="entry name" value="DDAH-like"/>
</dbReference>
<proteinExistence type="inferred from homology"/>
<accession>A0A7Y9EDS9</accession>
<sequence length="278" mass="28531">MDAAAGSAPAGRALVRPPGPRLAEGIVTHAARRPVDVERAARQHEAYVAALRAAGWHVRAVAPADDLPDAVFVEDALVVSGDLAVLGRSGAPSRRGETAGAERAARELGLWVERIEEPGTLDGGDVLDVGGTVYVGRGARTNEEGICQLARLLGGRRVVPVDVRGCLHLKSAMTALPDGGLIGVPEMVDTSVLPCLQVVSEPEGAHVVVLGPGHILMAASAPRTAARLAADGLRVTSVDISEFEALDGCVTCLSVLVPGTAPGPRSEPGVSASGRRFP</sequence>